<evidence type="ECO:0000313" key="8">
    <source>
        <dbReference type="WBParaSite" id="MBELARI_LOCUS1356"/>
    </source>
</evidence>
<evidence type="ECO:0000313" key="7">
    <source>
        <dbReference type="WBParaSite" id="MBELARI_LOCUS12850"/>
    </source>
</evidence>
<evidence type="ECO:0000256" key="4">
    <source>
        <dbReference type="ARBA" id="ARBA00023136"/>
    </source>
</evidence>
<dbReference type="WBParaSite" id="MBELARI_LOCUS12850">
    <property type="protein sequence ID" value="MBELARI_LOCUS12850"/>
    <property type="gene ID" value="MBELARI_LOCUS12850"/>
</dbReference>
<dbReference type="GO" id="GO:1905515">
    <property type="term" value="P:non-motile cilium assembly"/>
    <property type="evidence" value="ECO:0007669"/>
    <property type="project" value="TreeGrafter"/>
</dbReference>
<evidence type="ECO:0000313" key="6">
    <source>
        <dbReference type="Proteomes" id="UP000887575"/>
    </source>
</evidence>
<keyword evidence="2 5" id="KW-0812">Transmembrane</keyword>
<feature type="transmembrane region" description="Helical" evidence="5">
    <location>
        <begin position="62"/>
        <end position="85"/>
    </location>
</feature>
<dbReference type="Proteomes" id="UP000887575">
    <property type="component" value="Unassembled WGS sequence"/>
</dbReference>
<dbReference type="GO" id="GO:0016020">
    <property type="term" value="C:membrane"/>
    <property type="evidence" value="ECO:0007669"/>
    <property type="project" value="UniProtKB-SubCell"/>
</dbReference>
<name>A0AAF3EHT9_9BILA</name>
<protein>
    <submittedName>
        <fullName evidence="7 8">Transmembrane protein 17</fullName>
    </submittedName>
</protein>
<evidence type="ECO:0000256" key="3">
    <source>
        <dbReference type="ARBA" id="ARBA00022989"/>
    </source>
</evidence>
<organism evidence="6 8">
    <name type="scientific">Mesorhabditis belari</name>
    <dbReference type="NCBI Taxonomy" id="2138241"/>
    <lineage>
        <taxon>Eukaryota</taxon>
        <taxon>Metazoa</taxon>
        <taxon>Ecdysozoa</taxon>
        <taxon>Nematoda</taxon>
        <taxon>Chromadorea</taxon>
        <taxon>Rhabditida</taxon>
        <taxon>Rhabditina</taxon>
        <taxon>Rhabditomorpha</taxon>
        <taxon>Rhabditoidea</taxon>
        <taxon>Rhabditidae</taxon>
        <taxon>Mesorhabditinae</taxon>
        <taxon>Mesorhabditis</taxon>
    </lineage>
</organism>
<reference evidence="7 8" key="1">
    <citation type="submission" date="2024-02" db="UniProtKB">
        <authorList>
            <consortium name="WormBaseParasite"/>
        </authorList>
    </citation>
    <scope>IDENTIFICATION</scope>
</reference>
<sequence length="178" mass="20534">MDDDEKAQIIRGFVSKRAKIEQRERLTSLGLQAFLHFNVYFMPVLLIFGVSCFVVKYSLLSVTYQVLLISIFIVFCIVECVRLLLGYYGNLGEKIPALSGFWITSLLIQLPLSLFLLFNADIRPLPLEKAVYGIHIIFLIGEAVTGFDVMRRIANHQMINFQKRIEQEEIETNEKEQK</sequence>
<feature type="transmembrane region" description="Helical" evidence="5">
    <location>
        <begin position="130"/>
        <end position="150"/>
    </location>
</feature>
<accession>A0AAF3EHT9</accession>
<feature type="transmembrane region" description="Helical" evidence="5">
    <location>
        <begin position="97"/>
        <end position="118"/>
    </location>
</feature>
<dbReference type="AlphaFoldDB" id="A0AAF3EHT9"/>
<dbReference type="GO" id="GO:0035869">
    <property type="term" value="C:ciliary transition zone"/>
    <property type="evidence" value="ECO:0007669"/>
    <property type="project" value="TreeGrafter"/>
</dbReference>
<keyword evidence="6" id="KW-1185">Reference proteome</keyword>
<dbReference type="PANTHER" id="PTHR13531">
    <property type="entry name" value="GEO07735P1-RELATED-RELATED"/>
    <property type="match status" value="1"/>
</dbReference>
<evidence type="ECO:0000256" key="5">
    <source>
        <dbReference type="SAM" id="Phobius"/>
    </source>
</evidence>
<dbReference type="WBParaSite" id="MBELARI_LOCUS1356">
    <property type="protein sequence ID" value="MBELARI_LOCUS1356"/>
    <property type="gene ID" value="MBELARI_LOCUS1356"/>
</dbReference>
<dbReference type="Pfam" id="PF09799">
    <property type="entry name" value="Transmemb_17"/>
    <property type="match status" value="1"/>
</dbReference>
<dbReference type="PANTHER" id="PTHR13531:SF6">
    <property type="entry name" value="TMEM (HUMAN TRANSMEMBRANE PROTEIN) HOMOLOG"/>
    <property type="match status" value="1"/>
</dbReference>
<evidence type="ECO:0000256" key="1">
    <source>
        <dbReference type="ARBA" id="ARBA00004141"/>
    </source>
</evidence>
<comment type="subcellular location">
    <subcellularLocation>
        <location evidence="1">Membrane</location>
        <topology evidence="1">Multi-pass membrane protein</topology>
    </subcellularLocation>
</comment>
<dbReference type="InterPro" id="IPR019184">
    <property type="entry name" value="Uncharacterised_TM-17"/>
</dbReference>
<evidence type="ECO:0000256" key="2">
    <source>
        <dbReference type="ARBA" id="ARBA00022692"/>
    </source>
</evidence>
<keyword evidence="3 5" id="KW-1133">Transmembrane helix</keyword>
<feature type="transmembrane region" description="Helical" evidence="5">
    <location>
        <begin position="33"/>
        <end position="56"/>
    </location>
</feature>
<proteinExistence type="predicted"/>
<keyword evidence="4 5" id="KW-0472">Membrane</keyword>